<dbReference type="CDD" id="cd03811">
    <property type="entry name" value="GT4_GT28_WabH-like"/>
    <property type="match status" value="1"/>
</dbReference>
<dbReference type="PANTHER" id="PTHR12526:SF630">
    <property type="entry name" value="GLYCOSYLTRANSFERASE"/>
    <property type="match status" value="1"/>
</dbReference>
<feature type="domain" description="Glycosyl transferase family 1" evidence="1">
    <location>
        <begin position="187"/>
        <end position="333"/>
    </location>
</feature>
<dbReference type="Proteomes" id="UP001207930">
    <property type="component" value="Unassembled WGS sequence"/>
</dbReference>
<dbReference type="PANTHER" id="PTHR12526">
    <property type="entry name" value="GLYCOSYLTRANSFERASE"/>
    <property type="match status" value="1"/>
</dbReference>
<dbReference type="Pfam" id="PF00534">
    <property type="entry name" value="Glycos_transf_1"/>
    <property type="match status" value="1"/>
</dbReference>
<dbReference type="Gene3D" id="3.40.50.2000">
    <property type="entry name" value="Glycogen Phosphorylase B"/>
    <property type="match status" value="2"/>
</dbReference>
<sequence>MKILHILATPRAEGTPNLVLDWLGTGLHEQEVFVLHSQPSHLSDRLRDAASWYGETDTFQLGKGKFVAIARRVREVCVARRPQLVICWTTGFSNWVCLGAKSAGNARLLVHCGNPTNRSFKHDWITRYVTWPLSALGAKCICCSDFVRNSYQAVPGVSSALFHTVYNCSRAEQVSRIAAEARRCKTADQAPTAIMVATLERHKDHVSLLQALPAIISSIPDFRLWLAGEGSLREELEILVDQLGMRSCVSFLGMRDDVPSLLGQADMFVFSTTRQEGLGSVLLEALAAGLPIVATDVPACRELLRDGAHGTLVPPADAAALARAIIAVLSGPTCEAALSQDYAQGFTASRMIAGYLEIANPPADDLS</sequence>
<dbReference type="SUPFAM" id="SSF53756">
    <property type="entry name" value="UDP-Glycosyltransferase/glycogen phosphorylase"/>
    <property type="match status" value="1"/>
</dbReference>
<protein>
    <submittedName>
        <fullName evidence="2">Glycosyltransferase</fullName>
    </submittedName>
</protein>
<evidence type="ECO:0000259" key="1">
    <source>
        <dbReference type="Pfam" id="PF00534"/>
    </source>
</evidence>
<gene>
    <name evidence="2" type="ORF">OKA04_21450</name>
</gene>
<reference evidence="2 3" key="1">
    <citation type="submission" date="2022-10" db="EMBL/GenBank/DDBJ databases">
        <title>Luteolibacter flavescens strain MCCC 1K03193, whole genome shotgun sequencing project.</title>
        <authorList>
            <person name="Zhao G."/>
            <person name="Shen L."/>
        </authorList>
    </citation>
    <scope>NUCLEOTIDE SEQUENCE [LARGE SCALE GENOMIC DNA]</scope>
    <source>
        <strain evidence="2 3">MCCC 1K03193</strain>
    </source>
</reference>
<evidence type="ECO:0000313" key="3">
    <source>
        <dbReference type="Proteomes" id="UP001207930"/>
    </source>
</evidence>
<dbReference type="RefSeq" id="WP_264503274.1">
    <property type="nucleotide sequence ID" value="NZ_JAPDDS010000016.1"/>
</dbReference>
<dbReference type="EMBL" id="JAPDDS010000016">
    <property type="protein sequence ID" value="MCW1887318.1"/>
    <property type="molecule type" value="Genomic_DNA"/>
</dbReference>
<name>A0ABT3FUS4_9BACT</name>
<proteinExistence type="predicted"/>
<accession>A0ABT3FUS4</accession>
<comment type="caution">
    <text evidence="2">The sequence shown here is derived from an EMBL/GenBank/DDBJ whole genome shotgun (WGS) entry which is preliminary data.</text>
</comment>
<dbReference type="InterPro" id="IPR001296">
    <property type="entry name" value="Glyco_trans_1"/>
</dbReference>
<evidence type="ECO:0000313" key="2">
    <source>
        <dbReference type="EMBL" id="MCW1887318.1"/>
    </source>
</evidence>
<keyword evidence="3" id="KW-1185">Reference proteome</keyword>
<organism evidence="2 3">
    <name type="scientific">Luteolibacter flavescens</name>
    <dbReference type="NCBI Taxonomy" id="1859460"/>
    <lineage>
        <taxon>Bacteria</taxon>
        <taxon>Pseudomonadati</taxon>
        <taxon>Verrucomicrobiota</taxon>
        <taxon>Verrucomicrobiia</taxon>
        <taxon>Verrucomicrobiales</taxon>
        <taxon>Verrucomicrobiaceae</taxon>
        <taxon>Luteolibacter</taxon>
    </lineage>
</organism>